<evidence type="ECO:0000313" key="2">
    <source>
        <dbReference type="EMBL" id="SHK45683.1"/>
    </source>
</evidence>
<keyword evidence="3" id="KW-1185">Reference proteome</keyword>
<name>A0A1M6SLU7_9FLAO</name>
<sequence length="175" mass="21187">MSKKKIEIQVYDFKIILKYSIYAALISLLIMLFSYILSKYIHPLWFAIFVVGVPYSYFMNEMKKNIKTIIFTENEILFDTQAINLNTISSYRIFNALRLYFGLRFNLNTTNKYIYYVPVEYKESLSIYFKKNGIKETTFSSDFLIKHYLLLYLFIYFALLVLIYYVSFNLYYFFK</sequence>
<protein>
    <submittedName>
        <fullName evidence="2">Uncharacterized protein</fullName>
    </submittedName>
</protein>
<dbReference type="RefSeq" id="WP_073290958.1">
    <property type="nucleotide sequence ID" value="NZ_FRAV01000004.1"/>
</dbReference>
<proteinExistence type="predicted"/>
<evidence type="ECO:0000313" key="3">
    <source>
        <dbReference type="Proteomes" id="UP000184364"/>
    </source>
</evidence>
<feature type="transmembrane region" description="Helical" evidence="1">
    <location>
        <begin position="21"/>
        <end position="38"/>
    </location>
</feature>
<reference evidence="3" key="1">
    <citation type="submission" date="2016-11" db="EMBL/GenBank/DDBJ databases">
        <authorList>
            <person name="Varghese N."/>
            <person name="Submissions S."/>
        </authorList>
    </citation>
    <scope>NUCLEOTIDE SEQUENCE [LARGE SCALE GENOMIC DNA]</scope>
    <source>
        <strain evidence="3">DSM 26899</strain>
    </source>
</reference>
<dbReference type="Proteomes" id="UP000184364">
    <property type="component" value="Unassembled WGS sequence"/>
</dbReference>
<keyword evidence="1" id="KW-0812">Transmembrane</keyword>
<keyword evidence="1" id="KW-1133">Transmembrane helix</keyword>
<dbReference type="OrthoDB" id="705591at2"/>
<evidence type="ECO:0000256" key="1">
    <source>
        <dbReference type="SAM" id="Phobius"/>
    </source>
</evidence>
<dbReference type="EMBL" id="FRAV01000004">
    <property type="protein sequence ID" value="SHK45683.1"/>
    <property type="molecule type" value="Genomic_DNA"/>
</dbReference>
<feature type="transmembrane region" description="Helical" evidence="1">
    <location>
        <begin position="149"/>
        <end position="174"/>
    </location>
</feature>
<gene>
    <name evidence="2" type="ORF">SAMN05444267_100462</name>
</gene>
<accession>A0A1M6SLU7</accession>
<keyword evidence="1" id="KW-0472">Membrane</keyword>
<dbReference type="AlphaFoldDB" id="A0A1M6SLU7"/>
<organism evidence="2 3">
    <name type="scientific">Chryseobacterium polytrichastri</name>
    <dbReference type="NCBI Taxonomy" id="1302687"/>
    <lineage>
        <taxon>Bacteria</taxon>
        <taxon>Pseudomonadati</taxon>
        <taxon>Bacteroidota</taxon>
        <taxon>Flavobacteriia</taxon>
        <taxon>Flavobacteriales</taxon>
        <taxon>Weeksellaceae</taxon>
        <taxon>Chryseobacterium group</taxon>
        <taxon>Chryseobacterium</taxon>
    </lineage>
</organism>
<dbReference type="STRING" id="1302687.SAMN05444267_100462"/>
<feature type="transmembrane region" description="Helical" evidence="1">
    <location>
        <begin position="44"/>
        <end position="60"/>
    </location>
</feature>